<keyword evidence="2" id="KW-1185">Reference proteome</keyword>
<evidence type="ECO:0000313" key="1">
    <source>
        <dbReference type="EMBL" id="KAI8442555.1"/>
    </source>
</evidence>
<comment type="caution">
    <text evidence="1">The sequence shown here is derived from an EMBL/GenBank/DDBJ whole genome shotgun (WGS) entry which is preliminary data.</text>
</comment>
<name>A0ACC0L1Y0_CHOFU</name>
<dbReference type="Proteomes" id="UP001064048">
    <property type="component" value="Chromosome 9"/>
</dbReference>
<organism evidence="1 2">
    <name type="scientific">Choristoneura fumiferana</name>
    <name type="common">Spruce budworm moth</name>
    <name type="synonym">Archips fumiferana</name>
    <dbReference type="NCBI Taxonomy" id="7141"/>
    <lineage>
        <taxon>Eukaryota</taxon>
        <taxon>Metazoa</taxon>
        <taxon>Ecdysozoa</taxon>
        <taxon>Arthropoda</taxon>
        <taxon>Hexapoda</taxon>
        <taxon>Insecta</taxon>
        <taxon>Pterygota</taxon>
        <taxon>Neoptera</taxon>
        <taxon>Endopterygota</taxon>
        <taxon>Lepidoptera</taxon>
        <taxon>Glossata</taxon>
        <taxon>Ditrysia</taxon>
        <taxon>Tortricoidea</taxon>
        <taxon>Tortricidae</taxon>
        <taxon>Tortricinae</taxon>
        <taxon>Choristoneura</taxon>
    </lineage>
</organism>
<sequence length="350" mass="38164">MYTETTAKIILGIGLATALLLILLVCVCICKDFYEGCCYRNRNRVLEEDIQNTQAIEMLPPDFVDVARAASILAGALVTTRRRQLNLGDDDVTSGNNSNNENDETDRQLSGEASGDGDKETENRGARIKRKRRVTFNLADDDDAGSSSKDKKDDKSKSPDDSDVKSSSDDDTVDKVEEAFLISVLCFYICKLTFEFCRCYRQRNRIYPVVIQNIPPIELGPPSYEEVLRTTGAQASPHSNPPDNITSDNVSSDTQNREASGDNNSNNDVDETENSVESNIGVESGAILSLEENSDVDPSSKNKRHSKSNDDSGVKSGSGEDTVDTFDDDSKYDTASSHSAGVGDSRAPSP</sequence>
<reference evidence="1 2" key="1">
    <citation type="journal article" date="2022" name="Genome Biol. Evol.">
        <title>The Spruce Budworm Genome: Reconstructing the Evolutionary History of Antifreeze Proteins.</title>
        <authorList>
            <person name="Beliveau C."/>
            <person name="Gagne P."/>
            <person name="Picq S."/>
            <person name="Vernygora O."/>
            <person name="Keeling C.I."/>
            <person name="Pinkney K."/>
            <person name="Doucet D."/>
            <person name="Wen F."/>
            <person name="Johnston J.S."/>
            <person name="Maaroufi H."/>
            <person name="Boyle B."/>
            <person name="Laroche J."/>
            <person name="Dewar K."/>
            <person name="Juretic N."/>
            <person name="Blackburn G."/>
            <person name="Nisole A."/>
            <person name="Brunet B."/>
            <person name="Brandao M."/>
            <person name="Lumley L."/>
            <person name="Duan J."/>
            <person name="Quan G."/>
            <person name="Lucarotti C.J."/>
            <person name="Roe A.D."/>
            <person name="Sperling F.A.H."/>
            <person name="Levesque R.C."/>
            <person name="Cusson M."/>
        </authorList>
    </citation>
    <scope>NUCLEOTIDE SEQUENCE [LARGE SCALE GENOMIC DNA]</scope>
    <source>
        <strain evidence="1">Glfc:IPQL:Cfum</strain>
    </source>
</reference>
<proteinExistence type="predicted"/>
<gene>
    <name evidence="1" type="ORF">MSG28_006016</name>
</gene>
<dbReference type="EMBL" id="CM046109">
    <property type="protein sequence ID" value="KAI8442555.1"/>
    <property type="molecule type" value="Genomic_DNA"/>
</dbReference>
<accession>A0ACC0L1Y0</accession>
<evidence type="ECO:0000313" key="2">
    <source>
        <dbReference type="Proteomes" id="UP001064048"/>
    </source>
</evidence>
<protein>
    <submittedName>
        <fullName evidence="1">Uncharacterized protein</fullName>
    </submittedName>
</protein>